<name>A0A9W8MXA9_9AGAR</name>
<dbReference type="Pfam" id="PF00642">
    <property type="entry name" value="zf-CCCH"/>
    <property type="match status" value="1"/>
</dbReference>
<evidence type="ECO:0000256" key="3">
    <source>
        <dbReference type="ARBA" id="ARBA00022833"/>
    </source>
</evidence>
<keyword evidence="3 4" id="KW-0862">Zinc</keyword>
<dbReference type="Gene3D" id="3.30.1370.210">
    <property type="match status" value="1"/>
</dbReference>
<proteinExistence type="predicted"/>
<dbReference type="SUPFAM" id="SSF90229">
    <property type="entry name" value="CCCH zinc finger"/>
    <property type="match status" value="1"/>
</dbReference>
<evidence type="ECO:0000256" key="1">
    <source>
        <dbReference type="ARBA" id="ARBA00022723"/>
    </source>
</evidence>
<evidence type="ECO:0000256" key="4">
    <source>
        <dbReference type="PROSITE-ProRule" id="PRU00723"/>
    </source>
</evidence>
<reference evidence="6" key="1">
    <citation type="submission" date="2022-07" db="EMBL/GenBank/DDBJ databases">
        <title>Genome Sequence of Agrocybe chaxingu.</title>
        <authorList>
            <person name="Buettner E."/>
        </authorList>
    </citation>
    <scope>NUCLEOTIDE SEQUENCE</scope>
    <source>
        <strain evidence="6">MP-N11</strain>
    </source>
</reference>
<dbReference type="InterPro" id="IPR000571">
    <property type="entry name" value="Znf_CCCH"/>
</dbReference>
<dbReference type="Proteomes" id="UP001148786">
    <property type="component" value="Unassembled WGS sequence"/>
</dbReference>
<accession>A0A9W8MXA9</accession>
<feature type="domain" description="C3H1-type" evidence="5">
    <location>
        <begin position="45"/>
        <end position="72"/>
    </location>
</feature>
<evidence type="ECO:0000313" key="7">
    <source>
        <dbReference type="Proteomes" id="UP001148786"/>
    </source>
</evidence>
<dbReference type="InterPro" id="IPR036855">
    <property type="entry name" value="Znf_CCCH_sf"/>
</dbReference>
<feature type="domain" description="C3H1-type" evidence="5">
    <location>
        <begin position="8"/>
        <end position="36"/>
    </location>
</feature>
<dbReference type="OrthoDB" id="411372at2759"/>
<keyword evidence="7" id="KW-1185">Reference proteome</keyword>
<evidence type="ECO:0000313" key="6">
    <source>
        <dbReference type="EMBL" id="KAJ3509161.1"/>
    </source>
</evidence>
<comment type="caution">
    <text evidence="6">The sequence shown here is derived from an EMBL/GenBank/DDBJ whole genome shotgun (WGS) entry which is preliminary data.</text>
</comment>
<dbReference type="SMART" id="SM00356">
    <property type="entry name" value="ZnF_C3H1"/>
    <property type="match status" value="3"/>
</dbReference>
<evidence type="ECO:0000256" key="2">
    <source>
        <dbReference type="ARBA" id="ARBA00022771"/>
    </source>
</evidence>
<gene>
    <name evidence="6" type="ORF">NLJ89_g5370</name>
</gene>
<organism evidence="6 7">
    <name type="scientific">Agrocybe chaxingu</name>
    <dbReference type="NCBI Taxonomy" id="84603"/>
    <lineage>
        <taxon>Eukaryota</taxon>
        <taxon>Fungi</taxon>
        <taxon>Dikarya</taxon>
        <taxon>Basidiomycota</taxon>
        <taxon>Agaricomycotina</taxon>
        <taxon>Agaricomycetes</taxon>
        <taxon>Agaricomycetidae</taxon>
        <taxon>Agaricales</taxon>
        <taxon>Agaricineae</taxon>
        <taxon>Strophariaceae</taxon>
        <taxon>Agrocybe</taxon>
    </lineage>
</organism>
<protein>
    <recommendedName>
        <fullName evidence="5">C3H1-type domain-containing protein</fullName>
    </recommendedName>
</protein>
<feature type="zinc finger region" description="C3H1-type" evidence="4">
    <location>
        <begin position="45"/>
        <end position="72"/>
    </location>
</feature>
<keyword evidence="1 4" id="KW-0479">Metal-binding</keyword>
<dbReference type="GO" id="GO:0008270">
    <property type="term" value="F:zinc ion binding"/>
    <property type="evidence" value="ECO:0007669"/>
    <property type="project" value="UniProtKB-KW"/>
</dbReference>
<evidence type="ECO:0000259" key="5">
    <source>
        <dbReference type="PROSITE" id="PS50103"/>
    </source>
</evidence>
<dbReference type="AlphaFoldDB" id="A0A9W8MXA9"/>
<dbReference type="PROSITE" id="PS50103">
    <property type="entry name" value="ZF_C3H1"/>
    <property type="match status" value="2"/>
</dbReference>
<dbReference type="EMBL" id="JANKHO010000499">
    <property type="protein sequence ID" value="KAJ3509161.1"/>
    <property type="molecule type" value="Genomic_DNA"/>
</dbReference>
<feature type="zinc finger region" description="C3H1-type" evidence="4">
    <location>
        <begin position="8"/>
        <end position="36"/>
    </location>
</feature>
<sequence length="374" mass="41453">MSRKSQKKRHTKPCRYFQVNKCPHSAEVCDFAHVMASPVPVVPEEKLLAACKYYSVGRCTSGAQCRFNHSGSPALRYEPPKYTERIADWAGMSANPLPRTRKNYPESPTFSGYNPYMWSPSLYSPTNSFPSTRNSILFSAPPRSRDSIDTATSLSSVDSDDVIVVTNDPKYSEHSHSHQSQVYIADDSPVIHVPPFYPTLNGVYSPTSPVSPYNYSYGGMAASLKFAPSMKPYTGAKPVSKQKILKYKTKPCKFFPTEKGCPNGIHDEGYPILASPAKHSRFSSSSNEEGERKSYFPIPWRVIGGGVLVGVKKGEEDEADSDFEYTQKSAAAKPNSISPIKIITRQRSNSIPPTPSTTQVKVEHVSRLDFLMLA</sequence>
<keyword evidence="2 4" id="KW-0863">Zinc-finger</keyword>